<evidence type="ECO:0000256" key="3">
    <source>
        <dbReference type="ARBA" id="ARBA00022536"/>
    </source>
</evidence>
<keyword evidence="9 15" id="KW-0472">Membrane</keyword>
<feature type="disulfide bond" evidence="13">
    <location>
        <begin position="172"/>
        <end position="182"/>
    </location>
</feature>
<dbReference type="PROSITE" id="PS50026">
    <property type="entry name" value="EGF_3"/>
    <property type="match status" value="2"/>
</dbReference>
<dbReference type="Proteomes" id="UP001634394">
    <property type="component" value="Unassembled WGS sequence"/>
</dbReference>
<keyword evidence="21" id="KW-1185">Reference proteome</keyword>
<evidence type="ECO:0000256" key="10">
    <source>
        <dbReference type="ARBA" id="ARBA00023157"/>
    </source>
</evidence>
<dbReference type="GO" id="GO:0048513">
    <property type="term" value="P:animal organ development"/>
    <property type="evidence" value="ECO:0007669"/>
    <property type="project" value="UniProtKB-ARBA"/>
</dbReference>
<dbReference type="InterPro" id="IPR001881">
    <property type="entry name" value="EGF-like_Ca-bd_dom"/>
</dbReference>
<evidence type="ECO:0000256" key="8">
    <source>
        <dbReference type="ARBA" id="ARBA00022989"/>
    </source>
</evidence>
<feature type="signal peptide" evidence="16">
    <location>
        <begin position="1"/>
        <end position="27"/>
    </location>
</feature>
<sequence>MAIRDFEMRQTASFILVLHLLIIPTLGEKCGKRIILTDIKGSISDGPGNYDVFSRCEWLIDAQNPNKSILLEFQSMDTECSFDYIFVFDGDSYSSPKLASLSGMNNPQPILATSGKMLIYLFSDRNYNREGFIALYSIQDCPYNCHDRGACINHVCECDSRFTGRSCETEICPNDCGEHGHCGNNSKFCECDENYSGYLCNIFLNNDNGSKIWYDVAPENSGFTARTSHAGTFVYRDECLYIFGGYTLNEVLGDLVRFCMRENRWETLIESDPWPEKRREHAVCEYEEGFYMFGGILDSGTYMDDLWYFNVTSSQWSLMAAHSAVKPLKLSGHSLVRVDDWIYIFGGKTEEGEFSSDMYKIDGKIAEQWERVYAFGGKPSQRRLVGHSAVYHKESRSLLIYGGYSHTPDQPRFGTRVNTLHAFNVDDRVWSVIYFSRSNTNSESIPIQRAYHTAAIFGNYMVVYGGNTHTHHEIEICYDKDIYIYHLGCHIWLPVSRLLGTVLDNPLQGRFGHVATVAYDNTLLVVGGFSGYVRGDLKAFKFPAYIVPPLADAGKEVQHCSNNSQESCQDDPECMWCDEYGVNKQTKICIHRSQAAEKQCYQNPYQRTKSPCPGICAFLVSCVECLSQGRMVTLTNSSSKLRFYKQQCSWCVKEQECQVKKDPQGTCLRPNLTKSGKEGWWGGLSASLLSLDQCPSEDYPAGLHSVIYQAPMNLSHPDRVKIIHNSSDQAIYSTLHPHPGYSGTRWMGFIYPLDMRPKDNNIFTIKLKASNATTTFNLSRDYTRERQETVAFISASSTQTVKAERVDKSALFNSSNTDRSYKYYMELNAKLPDKVHNRQETLMCTNYLYWNGGEKKDQFFFYEFLEPFNLGMCHVHDNCMACMTDSACGWCANQSQCVRRTAYVNDSSTCFTGVGTELLITDPEFCPVCSDYVDCVECAQNYLCEWSSEYPSCIRRGRLVDKFIRKSAECPEECHSRKSCSDCIMEKKCAWCENLHTCLPFSDYVSRHLYGQCTEWIDNEGSQLPSCRNCSMYDTCDRCIKQFNCGWCANEDNPTYGRCVDGDFSGPDKGGNCSALISQVFNISASDPAIWSYQMCPDVDECRLGLDNCHVHATCINIYNSFYCRCNRGYMGVDGTVCNKTCFHECEHGRCSGPPDYQCICDLGWTAENCSINCGCNNHSTCRTGVGICDECQNGTTGDFCNSCLSGYYGDPALKEGCYKCECNGHGDPQRGICHNGKGECFCIHNTFGFYCHLCLEGFYGDPRNGGKCYRNCDDRVVLNEVSNGALGTYKGSGVKSWRSHCLWILTVFKDITVESSSSVNIGHISLEMEAIMTECGRDYIYVYDGIPEFISGYDDDADEKGILLGAFCGSRKENIPVVTAVKGKMTIYFSADISGNVSTTRGFNATYHVNTCDVDSVRCACMEGYEPPDCVQKTCPQDCTYQQAFDSCICKTDFGGEPLHVNVFPWNLNRGSLNWEGHRSQPIGRYGHTLTSCGDSLYLFGGYSFELGLMDDIWRFDPQQKQWHEMVPLGDDLPVARYYHAAACVPILKTLFIFGGFVSAKDDGHFKYRATNELWKFAVDARKWTKINVPTLVMGLAGHSLTLVENTNLVVIGGFSTEHYFSDHVYEYNTTSFYINSWQQLSRANMQGAVPLGMYGHSAVYDEPSRTIYVYGGMVYRSSGFRFSSSLYTYDTTIKRWSTIPQEVGRKLEPSCFHTAVSMGNYMVVIGGKNIKGNLFNNILIYKYTCNFWQVLSMSDNPAGQAMSRSYALSATVFNNSIYIFGGLNDVASANMFQLSLPLDICEVNGNVDKCISQIGCSACVTEEDDISTQNVTSNSTESIIYRKKTMCSSNANGPSPRCVNPISVETGLQCNITWFLDMNCTRFRTCSECIAVYPQFKSAESVCKWCSNCPGGHCVAKDDNCDRYLQCKTQSGKTIPQREINNASECIDQTCAATTCDACVGLKCMWTRNFNRKTESLSEREAYPVADWNCFSEGHRPPVGMEPAGKFVASPPDPCPDPCYKHTTCSSCLESAGAEGNAKECLWSVILQECMTLAYLTLHCSGGECGTVLQGDNSICPRDCSENTKCADCMKTPGCGWCAYGEQNGNGICMPGGLVGPSVGQCNMNNVTYGDKPMSVIDQKLYERTKSSPPTWSFSTCPLENECENNHHNCDVNYTQDCVNNDPGFYCQCKKGFVPLEEGNQCKPECHQGCFHGTCVSPDKCQCYFGYVKDDCSVKCRCNENSNCRSEKETDDCIQCMNNTQGTYCQECKPLFVGNPSLSTPIPCKSCTEYCNNHTDFCFAWSNDKWSLIQDLLEKYNYTKTKEFLAELSLYELRGPEENNAMCFNCQHHTKGKQCQECEPGYFRLTKTTDPCVKCMCNGHSDTCDIDGVNCHCQNNTESKCGKRENKEEIPCYRLQCSACKEYFLGNPTKGHQCYRQMSVNREYCFDPTTQTECTQNPGPLQQGRTVFFAVQPKYVNVDIRITIDVTKGGMDVYFSPSEMTFLVDIDKRTGVHNVRLDSSIYREDILDGKKRKRRSMENEIPRQDANASSSLVYYLNEIQSKDMNTFITVSVPGSILIIRDVKYRLVITLPNEKLDLRTSRFYIVFVSKGADDQNETYGSLYFRQDQPHIDLFVFFSVFFSCFFLFLAMCVLLWKTKQVFDSRRSRQQRAKEMQHMASRPFAKVLVLIEHSSLTSVTPPTQPHNKTHMGSPRTHLLPSIPDNVYQSVQKANTMPESVYHLIQKAKSIETIPIAIEPLDDGIAAVGTVMFQLPGGTLAPSKLCLGSTLTMRVQMGVSTAKNLNRCRTSSSVC</sequence>
<dbReference type="Pfam" id="PF01344">
    <property type="entry name" value="Kelch_1"/>
    <property type="match status" value="1"/>
</dbReference>
<dbReference type="InterPro" id="IPR024731">
    <property type="entry name" value="NELL2-like_EGF"/>
</dbReference>
<feature type="domain" description="EGF-like" evidence="18">
    <location>
        <begin position="1098"/>
        <end position="1139"/>
    </location>
</feature>
<dbReference type="PROSITE" id="PS50027">
    <property type="entry name" value="EGF_LAM_2"/>
    <property type="match status" value="2"/>
</dbReference>
<dbReference type="Pfam" id="PF00053">
    <property type="entry name" value="EGF_laminin"/>
    <property type="match status" value="1"/>
</dbReference>
<dbReference type="InterPro" id="IPR049883">
    <property type="entry name" value="NOTCH1_EGF-like"/>
</dbReference>
<dbReference type="PROSITE" id="PS01180">
    <property type="entry name" value="CUB"/>
    <property type="match status" value="2"/>
</dbReference>
<dbReference type="SUPFAM" id="SSF117281">
    <property type="entry name" value="Kelch motif"/>
    <property type="match status" value="3"/>
</dbReference>
<feature type="domain" description="Laminin EGF-like" evidence="19">
    <location>
        <begin position="1174"/>
        <end position="1220"/>
    </location>
</feature>
<dbReference type="Gene3D" id="2.120.10.80">
    <property type="entry name" value="Kelch-type beta propeller"/>
    <property type="match status" value="4"/>
</dbReference>
<dbReference type="Gene3D" id="2.60.120.290">
    <property type="entry name" value="Spermadhesin, CUB domain"/>
    <property type="match status" value="2"/>
</dbReference>
<dbReference type="InterPro" id="IPR056863">
    <property type="entry name" value="LMN_ATRN_NET-like_EGF"/>
</dbReference>
<evidence type="ECO:0000256" key="13">
    <source>
        <dbReference type="PROSITE-ProRule" id="PRU00076"/>
    </source>
</evidence>
<dbReference type="PROSITE" id="PS00010">
    <property type="entry name" value="ASX_HYDROXYL"/>
    <property type="match status" value="1"/>
</dbReference>
<feature type="disulfide bond" evidence="14">
    <location>
        <begin position="1243"/>
        <end position="1252"/>
    </location>
</feature>
<evidence type="ECO:0000256" key="5">
    <source>
        <dbReference type="ARBA" id="ARBA00022729"/>
    </source>
</evidence>
<dbReference type="SUPFAM" id="SSF49854">
    <property type="entry name" value="Spermadhesin, CUB domain"/>
    <property type="match status" value="2"/>
</dbReference>
<dbReference type="SMART" id="SM00423">
    <property type="entry name" value="PSI"/>
    <property type="match status" value="9"/>
</dbReference>
<dbReference type="CDD" id="cd00054">
    <property type="entry name" value="EGF_CA"/>
    <property type="match status" value="1"/>
</dbReference>
<dbReference type="SUPFAM" id="SSF57196">
    <property type="entry name" value="EGF/Laminin"/>
    <property type="match status" value="4"/>
</dbReference>
<evidence type="ECO:0000259" key="18">
    <source>
        <dbReference type="PROSITE" id="PS50026"/>
    </source>
</evidence>
<evidence type="ECO:0008006" key="22">
    <source>
        <dbReference type="Google" id="ProtNLM"/>
    </source>
</evidence>
<evidence type="ECO:0000256" key="12">
    <source>
        <dbReference type="ARBA" id="ARBA00023292"/>
    </source>
</evidence>
<keyword evidence="3 13" id="KW-0245">EGF-like domain</keyword>
<evidence type="ECO:0000256" key="9">
    <source>
        <dbReference type="ARBA" id="ARBA00023136"/>
    </source>
</evidence>
<dbReference type="PANTHER" id="PTHR46093">
    <property type="entry name" value="ACYL-COA-BINDING DOMAIN-CONTAINING PROTEIN 5"/>
    <property type="match status" value="1"/>
</dbReference>
<comment type="caution">
    <text evidence="20">The sequence shown here is derived from an EMBL/GenBank/DDBJ whole genome shotgun (WGS) entry which is preliminary data.</text>
</comment>
<evidence type="ECO:0000256" key="16">
    <source>
        <dbReference type="SAM" id="SignalP"/>
    </source>
</evidence>
<feature type="disulfide bond" evidence="13">
    <location>
        <begin position="191"/>
        <end position="200"/>
    </location>
</feature>
<gene>
    <name evidence="20" type="ORF">ACJMK2_038424</name>
</gene>
<keyword evidence="10 13" id="KW-1015">Disulfide bond</keyword>
<name>A0ABD3W8X9_SINWO</name>
<feature type="chain" id="PRO_5044815235" description="Multiple epidermal growth factor-like domains protein 8" evidence="16">
    <location>
        <begin position="28"/>
        <end position="2813"/>
    </location>
</feature>
<evidence type="ECO:0000256" key="6">
    <source>
        <dbReference type="ARBA" id="ARBA00022737"/>
    </source>
</evidence>
<comment type="caution">
    <text evidence="13">Lacks conserved residue(s) required for the propagation of feature annotation.</text>
</comment>
<evidence type="ECO:0000256" key="2">
    <source>
        <dbReference type="ARBA" id="ARBA00022441"/>
    </source>
</evidence>
<dbReference type="InterPro" id="IPR015915">
    <property type="entry name" value="Kelch-typ_b-propeller"/>
</dbReference>
<keyword evidence="8 15" id="KW-1133">Transmembrane helix</keyword>
<dbReference type="Pfam" id="PF00431">
    <property type="entry name" value="CUB"/>
    <property type="match status" value="1"/>
</dbReference>
<dbReference type="Pfam" id="PF12947">
    <property type="entry name" value="EGF_3"/>
    <property type="match status" value="1"/>
</dbReference>
<dbReference type="EMBL" id="JBJQND010000007">
    <property type="protein sequence ID" value="KAL3870354.1"/>
    <property type="molecule type" value="Genomic_DNA"/>
</dbReference>
<dbReference type="InterPro" id="IPR016201">
    <property type="entry name" value="PSI"/>
</dbReference>
<evidence type="ECO:0000256" key="11">
    <source>
        <dbReference type="ARBA" id="ARBA00023180"/>
    </source>
</evidence>
<dbReference type="FunFam" id="2.10.25.10:FF:000191">
    <property type="entry name" value="Multiple epidermal growth factor-like domains 8"/>
    <property type="match status" value="1"/>
</dbReference>
<dbReference type="InterPro" id="IPR002165">
    <property type="entry name" value="Plexin_repeat"/>
</dbReference>
<comment type="subcellular location">
    <subcellularLocation>
        <location evidence="1">Membrane</location>
        <topology evidence="1">Single-pass type I membrane protein</topology>
    </subcellularLocation>
</comment>
<dbReference type="CDD" id="cd00055">
    <property type="entry name" value="EGF_Lam"/>
    <property type="match status" value="3"/>
</dbReference>
<evidence type="ECO:0000259" key="17">
    <source>
        <dbReference type="PROSITE" id="PS01180"/>
    </source>
</evidence>
<dbReference type="PROSITE" id="PS00022">
    <property type="entry name" value="EGF_1"/>
    <property type="match status" value="1"/>
</dbReference>
<dbReference type="Pfam" id="PF01437">
    <property type="entry name" value="PSI"/>
    <property type="match status" value="1"/>
</dbReference>
<dbReference type="InterPro" id="IPR035914">
    <property type="entry name" value="Sperma_CUB_dom_sf"/>
</dbReference>
<keyword evidence="11" id="KW-0325">Glycoprotein</keyword>
<keyword evidence="2" id="KW-0880">Kelch repeat</keyword>
<dbReference type="InterPro" id="IPR009030">
    <property type="entry name" value="Growth_fac_rcpt_cys_sf"/>
</dbReference>
<dbReference type="Pfam" id="PF24981">
    <property type="entry name" value="Beta-prop_ATRN-LZTR1"/>
    <property type="match status" value="2"/>
</dbReference>
<dbReference type="PROSITE" id="PS01187">
    <property type="entry name" value="EGF_CA"/>
    <property type="match status" value="1"/>
</dbReference>
<dbReference type="InterPro" id="IPR006652">
    <property type="entry name" value="Kelch_1"/>
</dbReference>
<evidence type="ECO:0000256" key="7">
    <source>
        <dbReference type="ARBA" id="ARBA00022837"/>
    </source>
</evidence>
<evidence type="ECO:0000256" key="14">
    <source>
        <dbReference type="PROSITE-ProRule" id="PRU00460"/>
    </source>
</evidence>
<proteinExistence type="predicted"/>
<dbReference type="FunFam" id="2.10.25.10:FF:000202">
    <property type="entry name" value="Multiple epidermal growth factor-like domains 8"/>
    <property type="match status" value="1"/>
</dbReference>
<feature type="domain" description="CUB" evidence="17">
    <location>
        <begin position="30"/>
        <end position="139"/>
    </location>
</feature>
<accession>A0ABD3W8X9</accession>
<dbReference type="Pfam" id="PF24973">
    <property type="entry name" value="EGF_LMN_ATRN"/>
    <property type="match status" value="3"/>
</dbReference>
<evidence type="ECO:0000256" key="15">
    <source>
        <dbReference type="SAM" id="Phobius"/>
    </source>
</evidence>
<organism evidence="20 21">
    <name type="scientific">Sinanodonta woodiana</name>
    <name type="common">Chinese pond mussel</name>
    <name type="synonym">Anodonta woodiana</name>
    <dbReference type="NCBI Taxonomy" id="1069815"/>
    <lineage>
        <taxon>Eukaryota</taxon>
        <taxon>Metazoa</taxon>
        <taxon>Spiralia</taxon>
        <taxon>Lophotrochozoa</taxon>
        <taxon>Mollusca</taxon>
        <taxon>Bivalvia</taxon>
        <taxon>Autobranchia</taxon>
        <taxon>Heteroconchia</taxon>
        <taxon>Palaeoheterodonta</taxon>
        <taxon>Unionida</taxon>
        <taxon>Unionoidea</taxon>
        <taxon>Unionidae</taxon>
        <taxon>Unioninae</taxon>
        <taxon>Sinanodonta</taxon>
    </lineage>
</organism>
<dbReference type="PROSITE" id="PS01248">
    <property type="entry name" value="EGF_LAM_1"/>
    <property type="match status" value="3"/>
</dbReference>
<feature type="transmembrane region" description="Helical" evidence="15">
    <location>
        <begin position="2634"/>
        <end position="2656"/>
    </location>
</feature>
<dbReference type="InterPro" id="IPR056737">
    <property type="entry name" value="Beta-prop_ATRN-MKLN-like"/>
</dbReference>
<dbReference type="SMART" id="SM00181">
    <property type="entry name" value="EGF"/>
    <property type="match status" value="11"/>
</dbReference>
<dbReference type="SMART" id="SM00042">
    <property type="entry name" value="CUB"/>
    <property type="match status" value="2"/>
</dbReference>
<dbReference type="InterPro" id="IPR000742">
    <property type="entry name" value="EGF"/>
</dbReference>
<dbReference type="InterPro" id="IPR018097">
    <property type="entry name" value="EGF_Ca-bd_CS"/>
</dbReference>
<protein>
    <recommendedName>
        <fullName evidence="22">Multiple epidermal growth factor-like domains protein 8</fullName>
    </recommendedName>
</protein>
<dbReference type="CDD" id="cd00041">
    <property type="entry name" value="CUB"/>
    <property type="match status" value="2"/>
</dbReference>
<keyword evidence="7" id="KW-0106">Calcium</keyword>
<evidence type="ECO:0000259" key="19">
    <source>
        <dbReference type="PROSITE" id="PS50027"/>
    </source>
</evidence>
<dbReference type="Gene3D" id="2.10.25.10">
    <property type="entry name" value="Laminin"/>
    <property type="match status" value="5"/>
</dbReference>
<dbReference type="PANTHER" id="PTHR46093:SF16">
    <property type="entry name" value="MULTIPLE EGF-LIKE-DOMAINS 8"/>
    <property type="match status" value="1"/>
</dbReference>
<keyword evidence="6" id="KW-0677">Repeat</keyword>
<dbReference type="GO" id="GO:0016020">
    <property type="term" value="C:membrane"/>
    <property type="evidence" value="ECO:0007669"/>
    <property type="project" value="UniProtKB-SubCell"/>
</dbReference>
<dbReference type="PROSITE" id="PS01186">
    <property type="entry name" value="EGF_2"/>
    <property type="match status" value="1"/>
</dbReference>
<evidence type="ECO:0000256" key="1">
    <source>
        <dbReference type="ARBA" id="ARBA00004479"/>
    </source>
</evidence>
<dbReference type="SMART" id="SM00180">
    <property type="entry name" value="EGF_Lam"/>
    <property type="match status" value="4"/>
</dbReference>
<dbReference type="SUPFAM" id="SSF57184">
    <property type="entry name" value="Growth factor receptor domain"/>
    <property type="match status" value="1"/>
</dbReference>
<dbReference type="InterPro" id="IPR000152">
    <property type="entry name" value="EGF-type_Asp/Asn_hydroxyl_site"/>
</dbReference>
<feature type="domain" description="EGF-like" evidence="18">
    <location>
        <begin position="168"/>
        <end position="201"/>
    </location>
</feature>
<keyword evidence="12 14" id="KW-0424">Laminin EGF-like domain</keyword>
<dbReference type="FunFam" id="2.60.120.290:FF:000023">
    <property type="entry name" value="Multiple epidermal growth factor-like domains 8"/>
    <property type="match status" value="1"/>
</dbReference>
<feature type="disulfide bond" evidence="14">
    <location>
        <begin position="1255"/>
        <end position="1269"/>
    </location>
</feature>
<keyword evidence="5 16" id="KW-0732">Signal</keyword>
<reference evidence="20 21" key="1">
    <citation type="submission" date="2024-11" db="EMBL/GenBank/DDBJ databases">
        <title>Chromosome-level genome assembly of the freshwater bivalve Anodonta woodiana.</title>
        <authorList>
            <person name="Chen X."/>
        </authorList>
    </citation>
    <scope>NUCLEOTIDE SEQUENCE [LARGE SCALE GENOMIC DNA]</scope>
    <source>
        <strain evidence="20">MN2024</strain>
        <tissue evidence="20">Gills</tissue>
    </source>
</reference>
<feature type="disulfide bond" evidence="14">
    <location>
        <begin position="1204"/>
        <end position="1218"/>
    </location>
</feature>
<dbReference type="Pfam" id="PF07645">
    <property type="entry name" value="EGF_CA"/>
    <property type="match status" value="1"/>
</dbReference>
<dbReference type="GO" id="GO:0048731">
    <property type="term" value="P:system development"/>
    <property type="evidence" value="ECO:0007669"/>
    <property type="project" value="UniProtKB-ARBA"/>
</dbReference>
<evidence type="ECO:0000256" key="4">
    <source>
        <dbReference type="ARBA" id="ARBA00022692"/>
    </source>
</evidence>
<dbReference type="InterPro" id="IPR002049">
    <property type="entry name" value="LE_dom"/>
</dbReference>
<keyword evidence="4 15" id="KW-0812">Transmembrane</keyword>
<evidence type="ECO:0000313" key="20">
    <source>
        <dbReference type="EMBL" id="KAL3870354.1"/>
    </source>
</evidence>
<dbReference type="InterPro" id="IPR000859">
    <property type="entry name" value="CUB_dom"/>
</dbReference>
<evidence type="ECO:0000313" key="21">
    <source>
        <dbReference type="Proteomes" id="UP001634394"/>
    </source>
</evidence>
<feature type="domain" description="Laminin EGF-like" evidence="19">
    <location>
        <begin position="1221"/>
        <end position="1271"/>
    </location>
</feature>
<feature type="domain" description="CUB" evidence="17">
    <location>
        <begin position="1273"/>
        <end position="1411"/>
    </location>
</feature>
<dbReference type="SMART" id="SM00179">
    <property type="entry name" value="EGF_CA"/>
    <property type="match status" value="3"/>
</dbReference>
<feature type="disulfide bond" evidence="14">
    <location>
        <begin position="1192"/>
        <end position="1201"/>
    </location>
</feature>